<feature type="transmembrane region" description="Helical" evidence="6">
    <location>
        <begin position="298"/>
        <end position="320"/>
    </location>
</feature>
<dbReference type="InterPro" id="IPR036259">
    <property type="entry name" value="MFS_trans_sf"/>
</dbReference>
<comment type="caution">
    <text evidence="7">The sequence shown here is derived from an EMBL/GenBank/DDBJ whole genome shotgun (WGS) entry which is preliminary data.</text>
</comment>
<evidence type="ECO:0000256" key="5">
    <source>
        <dbReference type="ARBA" id="ARBA00023136"/>
    </source>
</evidence>
<feature type="transmembrane region" description="Helical" evidence="6">
    <location>
        <begin position="142"/>
        <end position="159"/>
    </location>
</feature>
<name>A0AAD6FYL6_9EURO</name>
<proteinExistence type="predicted"/>
<dbReference type="Gene3D" id="1.20.1250.20">
    <property type="entry name" value="MFS general substrate transporter like domains"/>
    <property type="match status" value="1"/>
</dbReference>
<organism evidence="7 8">
    <name type="scientific">Penicillium daleae</name>
    <dbReference type="NCBI Taxonomy" id="63821"/>
    <lineage>
        <taxon>Eukaryota</taxon>
        <taxon>Fungi</taxon>
        <taxon>Dikarya</taxon>
        <taxon>Ascomycota</taxon>
        <taxon>Pezizomycotina</taxon>
        <taxon>Eurotiomycetes</taxon>
        <taxon>Eurotiomycetidae</taxon>
        <taxon>Eurotiales</taxon>
        <taxon>Aspergillaceae</taxon>
        <taxon>Penicillium</taxon>
    </lineage>
</organism>
<sequence>MAGLRMKTVKADFPKFEENVEQLAGDFDNVASRDKALNLLANRHVVFDPNSPEARRVRWKIDMRIMPMIFVIYCLQLMDKNSLSYAAIMGIKKDTNLTSSQYSWLGSLLKLSSDFNENGSFGYLGGDIPATFLMQRLPLSKYFSIMCMIWGLIVALHAVCHDFASLAAVRFFLGAIEVSTVPVAILITSAFYTKEEQVTRVAIWYTTSGWAAVFGGFLAWVIYHAKGFRWQGLFVLYGSMTFVTGVFLFLFLAASPTEANWLTAEEKVIALERVRSNKTGTEVWKFNASQLREALLDIRLYLIFLMLVSTGMPNGGLTAFGMPVCDLEALLHSNANLRAVFAGPTIVNNFGYDVPTTQLLNMGSGAAQVVGTILALFVAKWTNRTIAGVLTLVLACIGAAMMLGISSSNNYARYGGYVLVYQFPICILFIITFMTAGISGSTKKFAFGCSYQLGYAVGNIIGPQTYREHDAPNYYPAKYTMLGFFTVTAILIGIYGTLHHRWNQRNEKHGTASVPGHSSAIENEEFADRTDFQLRNFNYPV</sequence>
<feature type="transmembrane region" description="Helical" evidence="6">
    <location>
        <begin position="171"/>
        <end position="191"/>
    </location>
</feature>
<evidence type="ECO:0000256" key="1">
    <source>
        <dbReference type="ARBA" id="ARBA00004141"/>
    </source>
</evidence>
<dbReference type="EMBL" id="JAPVEA010000008">
    <property type="protein sequence ID" value="KAJ5438134.1"/>
    <property type="molecule type" value="Genomic_DNA"/>
</dbReference>
<dbReference type="GO" id="GO:0022857">
    <property type="term" value="F:transmembrane transporter activity"/>
    <property type="evidence" value="ECO:0007669"/>
    <property type="project" value="InterPro"/>
</dbReference>
<dbReference type="RefSeq" id="XP_056761363.1">
    <property type="nucleotide sequence ID" value="XM_056912514.1"/>
</dbReference>
<protein>
    <recommendedName>
        <fullName evidence="9">Major facilitator superfamily (MFS) profile domain-containing protein</fullName>
    </recommendedName>
</protein>
<feature type="transmembrane region" description="Helical" evidence="6">
    <location>
        <begin position="417"/>
        <end position="438"/>
    </location>
</feature>
<dbReference type="AlphaFoldDB" id="A0AAD6FYL6"/>
<dbReference type="GO" id="GO:0016020">
    <property type="term" value="C:membrane"/>
    <property type="evidence" value="ECO:0007669"/>
    <property type="project" value="UniProtKB-SubCell"/>
</dbReference>
<dbReference type="PANTHER" id="PTHR43791">
    <property type="entry name" value="PERMEASE-RELATED"/>
    <property type="match status" value="1"/>
</dbReference>
<reference evidence="7" key="2">
    <citation type="journal article" date="2023" name="IMA Fungus">
        <title>Comparative genomic study of the Penicillium genus elucidates a diverse pangenome and 15 lateral gene transfer events.</title>
        <authorList>
            <person name="Petersen C."/>
            <person name="Sorensen T."/>
            <person name="Nielsen M.R."/>
            <person name="Sondergaard T.E."/>
            <person name="Sorensen J.L."/>
            <person name="Fitzpatrick D.A."/>
            <person name="Frisvad J.C."/>
            <person name="Nielsen K.L."/>
        </authorList>
    </citation>
    <scope>NUCLEOTIDE SEQUENCE</scope>
    <source>
        <strain evidence="7">IBT 16125</strain>
    </source>
</reference>
<dbReference type="InterPro" id="IPR011701">
    <property type="entry name" value="MFS"/>
</dbReference>
<keyword evidence="8" id="KW-1185">Reference proteome</keyword>
<dbReference type="Pfam" id="PF07690">
    <property type="entry name" value="MFS_1"/>
    <property type="match status" value="1"/>
</dbReference>
<keyword evidence="2" id="KW-0813">Transport</keyword>
<dbReference type="PANTHER" id="PTHR43791:SF59">
    <property type="entry name" value="TRANSPORTER, PUTATIVE (AFU_ORTHOLOGUE AFUA_1G06550)-RELATED"/>
    <property type="match status" value="1"/>
</dbReference>
<evidence type="ECO:0000256" key="6">
    <source>
        <dbReference type="SAM" id="Phobius"/>
    </source>
</evidence>
<evidence type="ECO:0000256" key="2">
    <source>
        <dbReference type="ARBA" id="ARBA00022448"/>
    </source>
</evidence>
<reference evidence="7" key="1">
    <citation type="submission" date="2022-12" db="EMBL/GenBank/DDBJ databases">
        <authorList>
            <person name="Petersen C."/>
        </authorList>
    </citation>
    <scope>NUCLEOTIDE SEQUENCE</scope>
    <source>
        <strain evidence="7">IBT 16125</strain>
    </source>
</reference>
<dbReference type="Proteomes" id="UP001213681">
    <property type="component" value="Unassembled WGS sequence"/>
</dbReference>
<feature type="transmembrane region" description="Helical" evidence="6">
    <location>
        <begin position="359"/>
        <end position="379"/>
    </location>
</feature>
<dbReference type="GeneID" id="81602757"/>
<feature type="transmembrane region" description="Helical" evidence="6">
    <location>
        <begin position="234"/>
        <end position="254"/>
    </location>
</feature>
<evidence type="ECO:0000313" key="7">
    <source>
        <dbReference type="EMBL" id="KAJ5438134.1"/>
    </source>
</evidence>
<comment type="subcellular location">
    <subcellularLocation>
        <location evidence="1">Membrane</location>
        <topology evidence="1">Multi-pass membrane protein</topology>
    </subcellularLocation>
</comment>
<dbReference type="SUPFAM" id="SSF103473">
    <property type="entry name" value="MFS general substrate transporter"/>
    <property type="match status" value="1"/>
</dbReference>
<keyword evidence="5 6" id="KW-0472">Membrane</keyword>
<evidence type="ECO:0008006" key="9">
    <source>
        <dbReference type="Google" id="ProtNLM"/>
    </source>
</evidence>
<keyword evidence="3 6" id="KW-0812">Transmembrane</keyword>
<evidence type="ECO:0000256" key="3">
    <source>
        <dbReference type="ARBA" id="ARBA00022692"/>
    </source>
</evidence>
<feature type="transmembrane region" description="Helical" evidence="6">
    <location>
        <begin position="479"/>
        <end position="498"/>
    </location>
</feature>
<keyword evidence="4 6" id="KW-1133">Transmembrane helix</keyword>
<evidence type="ECO:0000313" key="8">
    <source>
        <dbReference type="Proteomes" id="UP001213681"/>
    </source>
</evidence>
<evidence type="ECO:0000256" key="4">
    <source>
        <dbReference type="ARBA" id="ARBA00022989"/>
    </source>
</evidence>
<feature type="transmembrane region" description="Helical" evidence="6">
    <location>
        <begin position="203"/>
        <end position="222"/>
    </location>
</feature>
<gene>
    <name evidence="7" type="ORF">N7458_009132</name>
</gene>
<feature type="transmembrane region" description="Helical" evidence="6">
    <location>
        <begin position="385"/>
        <end position="405"/>
    </location>
</feature>
<accession>A0AAD6FYL6</accession>